<evidence type="ECO:0000259" key="2">
    <source>
        <dbReference type="Pfam" id="PF12728"/>
    </source>
</evidence>
<feature type="region of interest" description="Disordered" evidence="1">
    <location>
        <begin position="1"/>
        <end position="67"/>
    </location>
</feature>
<accession>Q72JV4</accession>
<dbReference type="GO" id="GO:0003677">
    <property type="term" value="F:DNA binding"/>
    <property type="evidence" value="ECO:0007669"/>
    <property type="project" value="InterPro"/>
</dbReference>
<dbReference type="KEGG" id="tth:TT_C0664"/>
<feature type="compositionally biased region" description="Basic and acidic residues" evidence="1">
    <location>
        <begin position="26"/>
        <end position="45"/>
    </location>
</feature>
<organism evidence="3 4">
    <name type="scientific">Thermus thermophilus (strain ATCC BAA-163 / DSM 7039 / HB27)</name>
    <dbReference type="NCBI Taxonomy" id="262724"/>
    <lineage>
        <taxon>Bacteria</taxon>
        <taxon>Thermotogati</taxon>
        <taxon>Deinococcota</taxon>
        <taxon>Deinococci</taxon>
        <taxon>Thermales</taxon>
        <taxon>Thermaceae</taxon>
        <taxon>Thermus</taxon>
    </lineage>
</organism>
<dbReference type="Pfam" id="PF12728">
    <property type="entry name" value="HTH_17"/>
    <property type="match status" value="1"/>
</dbReference>
<evidence type="ECO:0000256" key="1">
    <source>
        <dbReference type="SAM" id="MobiDB-lite"/>
    </source>
</evidence>
<dbReference type="HOGENOM" id="CLU_1694685_0_0_0"/>
<dbReference type="AlphaFoldDB" id="Q72JV4"/>
<proteinExistence type="predicted"/>
<protein>
    <submittedName>
        <fullName evidence="3">Hypothetical conserved protein</fullName>
    </submittedName>
</protein>
<dbReference type="Proteomes" id="UP000000592">
    <property type="component" value="Chromosome"/>
</dbReference>
<sequence>MPRWGARNGTPGKGRPTPGEQNIQAEHLERLRTEHPEHSGAERPKQKQIARPSRGSSGREGVFAVPDGTSLSSRKICFAHEYPSLSSHGFLWYPTGMQEEVLTVAEVAKLLRVSRKTVEKLIYAKKLHAVKVGRVWRIPRAAVEAFLEGKEYREP</sequence>
<dbReference type="InterPro" id="IPR009061">
    <property type="entry name" value="DNA-bd_dom_put_sf"/>
</dbReference>
<dbReference type="SUPFAM" id="SSF46955">
    <property type="entry name" value="Putative DNA-binding domain"/>
    <property type="match status" value="1"/>
</dbReference>
<feature type="domain" description="Helix-turn-helix" evidence="2">
    <location>
        <begin position="101"/>
        <end position="149"/>
    </location>
</feature>
<evidence type="ECO:0000313" key="3">
    <source>
        <dbReference type="EMBL" id="AAS81012.1"/>
    </source>
</evidence>
<name>Q72JV4_THET2</name>
<dbReference type="eggNOG" id="ENOG5033AN6">
    <property type="taxonomic scope" value="Bacteria"/>
</dbReference>
<dbReference type="InterPro" id="IPR041657">
    <property type="entry name" value="HTH_17"/>
</dbReference>
<dbReference type="InterPro" id="IPR010093">
    <property type="entry name" value="SinI_DNA-bd"/>
</dbReference>
<reference evidence="3 4" key="1">
    <citation type="journal article" date="2004" name="Nat. Biotechnol.">
        <title>The genome sequence of the extreme thermophile Thermus thermophilus.</title>
        <authorList>
            <person name="Henne A."/>
            <person name="Brueggemann H."/>
            <person name="Raasch C."/>
            <person name="Wiezer A."/>
            <person name="Hartsch T."/>
            <person name="Liesegang H."/>
            <person name="Johann A."/>
            <person name="Lienard T."/>
            <person name="Gohl O."/>
            <person name="Martinez-Arias R."/>
            <person name="Jacobi C."/>
            <person name="Starkuviene V."/>
            <person name="Schlenczeck S."/>
            <person name="Dencker S."/>
            <person name="Huber R."/>
            <person name="Klenk H.-P."/>
            <person name="Overbeek R."/>
            <person name="Kramer W."/>
            <person name="Merkl R."/>
            <person name="Gottschalk G."/>
            <person name="Fritz H.-J."/>
        </authorList>
    </citation>
    <scope>NUCLEOTIDE SEQUENCE [LARGE SCALE GENOMIC DNA]</scope>
    <source>
        <strain evidence="4">ATCC BAA-163 / DSM 7039 / HB27</strain>
    </source>
</reference>
<dbReference type="EMBL" id="AE017221">
    <property type="protein sequence ID" value="AAS81012.1"/>
    <property type="molecule type" value="Genomic_DNA"/>
</dbReference>
<gene>
    <name evidence="3" type="ordered locus">TT_C0664</name>
</gene>
<dbReference type="NCBIfam" id="TIGR01764">
    <property type="entry name" value="excise"/>
    <property type="match status" value="1"/>
</dbReference>
<evidence type="ECO:0000313" key="4">
    <source>
        <dbReference type="Proteomes" id="UP000000592"/>
    </source>
</evidence>